<reference evidence="1 2" key="1">
    <citation type="submission" date="2019-05" db="EMBL/GenBank/DDBJ databases">
        <title>Another draft genome of Portunus trituberculatus and its Hox gene families provides insights of decapod evolution.</title>
        <authorList>
            <person name="Jeong J.-H."/>
            <person name="Song I."/>
            <person name="Kim S."/>
            <person name="Choi T."/>
            <person name="Kim D."/>
            <person name="Ryu S."/>
            <person name="Kim W."/>
        </authorList>
    </citation>
    <scope>NUCLEOTIDE SEQUENCE [LARGE SCALE GENOMIC DNA]</scope>
    <source>
        <tissue evidence="1">Muscle</tissue>
    </source>
</reference>
<organism evidence="1 2">
    <name type="scientific">Portunus trituberculatus</name>
    <name type="common">Swimming crab</name>
    <name type="synonym">Neptunus trituberculatus</name>
    <dbReference type="NCBI Taxonomy" id="210409"/>
    <lineage>
        <taxon>Eukaryota</taxon>
        <taxon>Metazoa</taxon>
        <taxon>Ecdysozoa</taxon>
        <taxon>Arthropoda</taxon>
        <taxon>Crustacea</taxon>
        <taxon>Multicrustacea</taxon>
        <taxon>Malacostraca</taxon>
        <taxon>Eumalacostraca</taxon>
        <taxon>Eucarida</taxon>
        <taxon>Decapoda</taxon>
        <taxon>Pleocyemata</taxon>
        <taxon>Brachyura</taxon>
        <taxon>Eubrachyura</taxon>
        <taxon>Portunoidea</taxon>
        <taxon>Portunidae</taxon>
        <taxon>Portuninae</taxon>
        <taxon>Portunus</taxon>
    </lineage>
</organism>
<gene>
    <name evidence="1" type="ORF">E2C01_090643</name>
</gene>
<dbReference type="EMBL" id="VSRR010102216">
    <property type="protein sequence ID" value="MPC95431.1"/>
    <property type="molecule type" value="Genomic_DNA"/>
</dbReference>
<accession>A0A5B7JBV1</accession>
<evidence type="ECO:0000313" key="2">
    <source>
        <dbReference type="Proteomes" id="UP000324222"/>
    </source>
</evidence>
<dbReference type="AlphaFoldDB" id="A0A5B7JBV1"/>
<proteinExistence type="predicted"/>
<protein>
    <submittedName>
        <fullName evidence="1">Uncharacterized protein</fullName>
    </submittedName>
</protein>
<keyword evidence="2" id="KW-1185">Reference proteome</keyword>
<evidence type="ECO:0000313" key="1">
    <source>
        <dbReference type="EMBL" id="MPC95431.1"/>
    </source>
</evidence>
<name>A0A5B7JBV1_PORTR</name>
<comment type="caution">
    <text evidence="1">The sequence shown here is derived from an EMBL/GenBank/DDBJ whole genome shotgun (WGS) entry which is preliminary data.</text>
</comment>
<sequence>MLWISVLPRVSPAGAGGGGGGGGWAR</sequence>
<dbReference type="Proteomes" id="UP000324222">
    <property type="component" value="Unassembled WGS sequence"/>
</dbReference>